<sequence length="89" mass="9785">MSSCFKNTLNGIILCYSEHYNSLLLMIIENGLTFSSPERVTGSCVNKRTTFAVEGSIPSEMGAKFITVFPFASINSALLLPYQYAHNPS</sequence>
<reference evidence="1" key="2">
    <citation type="submission" date="2011-02" db="EMBL/GenBank/DDBJ databases">
        <authorList>
            <person name="MacLean D."/>
        </authorList>
    </citation>
    <scope>NUCLEOTIDE SEQUENCE</scope>
</reference>
<organism evidence="1">
    <name type="scientific">Albugo laibachii Nc14</name>
    <dbReference type="NCBI Taxonomy" id="890382"/>
    <lineage>
        <taxon>Eukaryota</taxon>
        <taxon>Sar</taxon>
        <taxon>Stramenopiles</taxon>
        <taxon>Oomycota</taxon>
        <taxon>Peronosporomycetes</taxon>
        <taxon>Albuginales</taxon>
        <taxon>Albuginaceae</taxon>
        <taxon>Albugo</taxon>
    </lineage>
</organism>
<dbReference type="HOGENOM" id="CLU_2459365_0_0_1"/>
<accession>F0WD37</accession>
<protein>
    <submittedName>
        <fullName evidence="1">AlNc14C64G4558 protein</fullName>
    </submittedName>
</protein>
<dbReference type="AlphaFoldDB" id="F0WD37"/>
<reference evidence="1" key="1">
    <citation type="journal article" date="2011" name="PLoS Biol.">
        <title>Gene gain and loss during evolution of obligate parasitism in the white rust pathogen of Arabidopsis thaliana.</title>
        <authorList>
            <person name="Kemen E."/>
            <person name="Gardiner A."/>
            <person name="Schultz-Larsen T."/>
            <person name="Kemen A.C."/>
            <person name="Balmuth A.L."/>
            <person name="Robert-Seilaniantz A."/>
            <person name="Bailey K."/>
            <person name="Holub E."/>
            <person name="Studholme D.J."/>
            <person name="Maclean D."/>
            <person name="Jones J.D."/>
        </authorList>
    </citation>
    <scope>NUCLEOTIDE SEQUENCE</scope>
</reference>
<evidence type="ECO:0000313" key="1">
    <source>
        <dbReference type="EMBL" id="CCA19109.1"/>
    </source>
</evidence>
<name>F0WD37_9STRA</name>
<dbReference type="EMBL" id="FR824109">
    <property type="protein sequence ID" value="CCA19109.1"/>
    <property type="molecule type" value="Genomic_DNA"/>
</dbReference>
<gene>
    <name evidence="1" type="primary">AlNc14C64G4558</name>
    <name evidence="1" type="ORF">ALNC14_052520</name>
</gene>
<proteinExistence type="predicted"/>